<dbReference type="PROSITE" id="PS52004">
    <property type="entry name" value="KS3_2"/>
    <property type="match status" value="1"/>
</dbReference>
<dbReference type="SMART" id="SM00827">
    <property type="entry name" value="PKS_AT"/>
    <property type="match status" value="1"/>
</dbReference>
<dbReference type="InterPro" id="IPR016035">
    <property type="entry name" value="Acyl_Trfase/lysoPLipase"/>
</dbReference>
<dbReference type="Gene3D" id="3.40.50.720">
    <property type="entry name" value="NAD(P)-binding Rossmann-like Domain"/>
    <property type="match status" value="1"/>
</dbReference>
<evidence type="ECO:0000313" key="12">
    <source>
        <dbReference type="Proteomes" id="UP001305779"/>
    </source>
</evidence>
<evidence type="ECO:0000256" key="7">
    <source>
        <dbReference type="SAM" id="MobiDB-lite"/>
    </source>
</evidence>
<dbReference type="PROSITE" id="PS52019">
    <property type="entry name" value="PKS_MFAS_DH"/>
    <property type="match status" value="1"/>
</dbReference>
<dbReference type="CDD" id="cd00833">
    <property type="entry name" value="PKS"/>
    <property type="match status" value="1"/>
</dbReference>
<dbReference type="CDD" id="cd02440">
    <property type="entry name" value="AdoMet_MTases"/>
    <property type="match status" value="1"/>
</dbReference>
<feature type="region of interest" description="N-terminal hotdog fold" evidence="6">
    <location>
        <begin position="1308"/>
        <end position="1439"/>
    </location>
</feature>
<accession>A0ABR0EC68</accession>
<keyword evidence="1" id="KW-0596">Phosphopantetheine</keyword>
<dbReference type="InterPro" id="IPR042104">
    <property type="entry name" value="PKS_dehydratase_sf"/>
</dbReference>
<dbReference type="InterPro" id="IPR013217">
    <property type="entry name" value="Methyltransf_12"/>
</dbReference>
<feature type="domain" description="Ketosynthase family 3 (KS3)" evidence="9">
    <location>
        <begin position="398"/>
        <end position="814"/>
    </location>
</feature>
<keyword evidence="3" id="KW-0808">Transferase</keyword>
<feature type="region of interest" description="C-terminal hotdog fold" evidence="6">
    <location>
        <begin position="1467"/>
        <end position="1615"/>
    </location>
</feature>
<dbReference type="SUPFAM" id="SSF51735">
    <property type="entry name" value="NAD(P)-binding Rossmann-fold domains"/>
    <property type="match status" value="1"/>
</dbReference>
<dbReference type="Gene3D" id="3.40.366.10">
    <property type="entry name" value="Malonyl-Coenzyme A Acyl Carrier Protein, domain 2"/>
    <property type="match status" value="2"/>
</dbReference>
<dbReference type="SUPFAM" id="SSF53901">
    <property type="entry name" value="Thiolase-like"/>
    <property type="match status" value="1"/>
</dbReference>
<dbReference type="PROSITE" id="PS00012">
    <property type="entry name" value="PHOSPHOPANTETHEINE"/>
    <property type="match status" value="1"/>
</dbReference>
<dbReference type="SMART" id="SM00825">
    <property type="entry name" value="PKS_KS"/>
    <property type="match status" value="1"/>
</dbReference>
<dbReference type="Pfam" id="PF00698">
    <property type="entry name" value="Acyl_transf_1"/>
    <property type="match status" value="1"/>
</dbReference>
<feature type="active site" description="Proton donor; for dehydratase activity" evidence="6">
    <location>
        <position position="1523"/>
    </location>
</feature>
<dbReference type="InterPro" id="IPR016039">
    <property type="entry name" value="Thiolase-like"/>
</dbReference>
<dbReference type="InterPro" id="IPR041068">
    <property type="entry name" value="HTH_51"/>
</dbReference>
<dbReference type="Gene3D" id="1.10.1200.10">
    <property type="entry name" value="ACP-like"/>
    <property type="match status" value="2"/>
</dbReference>
<dbReference type="Gene3D" id="3.10.129.110">
    <property type="entry name" value="Polyketide synthase dehydratase"/>
    <property type="match status" value="1"/>
</dbReference>
<evidence type="ECO:0000256" key="1">
    <source>
        <dbReference type="ARBA" id="ARBA00022450"/>
    </source>
</evidence>
<feature type="active site" description="Proton acceptor; for dehydratase activity" evidence="6">
    <location>
        <position position="1342"/>
    </location>
</feature>
<dbReference type="Pfam" id="PF08242">
    <property type="entry name" value="Methyltransf_12"/>
    <property type="match status" value="1"/>
</dbReference>
<reference evidence="11 12" key="1">
    <citation type="journal article" date="2023" name="G3 (Bethesda)">
        <title>A chromosome-level genome assembly of Zasmidium syzygii isolated from banana leaves.</title>
        <authorList>
            <person name="van Westerhoven A.C."/>
            <person name="Mehrabi R."/>
            <person name="Talebi R."/>
            <person name="Steentjes M.B.F."/>
            <person name="Corcolon B."/>
            <person name="Chong P.A."/>
            <person name="Kema G.H.J."/>
            <person name="Seidl M.F."/>
        </authorList>
    </citation>
    <scope>NUCLEOTIDE SEQUENCE [LARGE SCALE GENOMIC DNA]</scope>
    <source>
        <strain evidence="11 12">P124</strain>
    </source>
</reference>
<feature type="compositionally biased region" description="Polar residues" evidence="7">
    <location>
        <begin position="2286"/>
        <end position="2296"/>
    </location>
</feature>
<dbReference type="Proteomes" id="UP001305779">
    <property type="component" value="Unassembled WGS sequence"/>
</dbReference>
<dbReference type="SMART" id="SM00823">
    <property type="entry name" value="PKS_PP"/>
    <property type="match status" value="2"/>
</dbReference>
<dbReference type="InterPro" id="IPR009081">
    <property type="entry name" value="PP-bd_ACP"/>
</dbReference>
<dbReference type="Pfam" id="PF16073">
    <property type="entry name" value="SAT"/>
    <property type="match status" value="1"/>
</dbReference>
<evidence type="ECO:0000256" key="4">
    <source>
        <dbReference type="ARBA" id="ARBA00023268"/>
    </source>
</evidence>
<dbReference type="InterPro" id="IPR014030">
    <property type="entry name" value="Ketoacyl_synth_N"/>
</dbReference>
<dbReference type="SUPFAM" id="SSF55048">
    <property type="entry name" value="Probable ACP-binding domain of malonyl-CoA ACP transacylase"/>
    <property type="match status" value="1"/>
</dbReference>
<dbReference type="InterPro" id="IPR036291">
    <property type="entry name" value="NAD(P)-bd_dom_sf"/>
</dbReference>
<feature type="domain" description="Carrier" evidence="8">
    <location>
        <begin position="1670"/>
        <end position="1744"/>
    </location>
</feature>
<feature type="region of interest" description="Disordered" evidence="7">
    <location>
        <begin position="2276"/>
        <end position="2296"/>
    </location>
</feature>
<evidence type="ECO:0000256" key="3">
    <source>
        <dbReference type="ARBA" id="ARBA00022679"/>
    </source>
</evidence>
<keyword evidence="12" id="KW-1185">Reference proteome</keyword>
<dbReference type="SUPFAM" id="SSF47336">
    <property type="entry name" value="ACP-like"/>
    <property type="match status" value="2"/>
</dbReference>
<dbReference type="SUPFAM" id="SSF52151">
    <property type="entry name" value="FabD/lysophospholipase-like"/>
    <property type="match status" value="1"/>
</dbReference>
<dbReference type="EMBL" id="JAXOVC010000007">
    <property type="protein sequence ID" value="KAK4498653.1"/>
    <property type="molecule type" value="Genomic_DNA"/>
</dbReference>
<evidence type="ECO:0000259" key="8">
    <source>
        <dbReference type="PROSITE" id="PS50075"/>
    </source>
</evidence>
<evidence type="ECO:0000259" key="10">
    <source>
        <dbReference type="PROSITE" id="PS52019"/>
    </source>
</evidence>
<dbReference type="PROSITE" id="PS50075">
    <property type="entry name" value="CARRIER"/>
    <property type="match status" value="2"/>
</dbReference>
<dbReference type="SUPFAM" id="SSF53335">
    <property type="entry name" value="S-adenosyl-L-methionine-dependent methyltransferases"/>
    <property type="match status" value="1"/>
</dbReference>
<proteinExistence type="predicted"/>
<dbReference type="InterPro" id="IPR049900">
    <property type="entry name" value="PKS_mFAS_DH"/>
</dbReference>
<dbReference type="InterPro" id="IPR036736">
    <property type="entry name" value="ACP-like_sf"/>
</dbReference>
<feature type="region of interest" description="Disordered" evidence="7">
    <location>
        <begin position="1623"/>
        <end position="1669"/>
    </location>
</feature>
<name>A0ABR0EC68_ZASCE</name>
<dbReference type="Pfam" id="PF18558">
    <property type="entry name" value="HTH_51"/>
    <property type="match status" value="1"/>
</dbReference>
<dbReference type="InterPro" id="IPR050444">
    <property type="entry name" value="Polyketide_Synthase"/>
</dbReference>
<comment type="caution">
    <text evidence="11">The sequence shown here is derived from an EMBL/GenBank/DDBJ whole genome shotgun (WGS) entry which is preliminary data.</text>
</comment>
<dbReference type="InterPro" id="IPR020806">
    <property type="entry name" value="PKS_PP-bd"/>
</dbReference>
<dbReference type="InterPro" id="IPR029063">
    <property type="entry name" value="SAM-dependent_MTases_sf"/>
</dbReference>
<evidence type="ECO:0000256" key="5">
    <source>
        <dbReference type="ARBA" id="ARBA00023315"/>
    </source>
</evidence>
<dbReference type="Pfam" id="PF02801">
    <property type="entry name" value="Ketoacyl-synt_C"/>
    <property type="match status" value="1"/>
</dbReference>
<evidence type="ECO:0008006" key="13">
    <source>
        <dbReference type="Google" id="ProtNLM"/>
    </source>
</evidence>
<evidence type="ECO:0000256" key="2">
    <source>
        <dbReference type="ARBA" id="ARBA00022553"/>
    </source>
</evidence>
<dbReference type="Pfam" id="PF07993">
    <property type="entry name" value="NAD_binding_4"/>
    <property type="match status" value="1"/>
</dbReference>
<evidence type="ECO:0000259" key="9">
    <source>
        <dbReference type="PROSITE" id="PS52004"/>
    </source>
</evidence>
<feature type="domain" description="PKS/mFAS DH" evidence="10">
    <location>
        <begin position="1308"/>
        <end position="1615"/>
    </location>
</feature>
<dbReference type="Pfam" id="PF00550">
    <property type="entry name" value="PP-binding"/>
    <property type="match status" value="2"/>
</dbReference>
<dbReference type="InterPro" id="IPR016036">
    <property type="entry name" value="Malonyl_transacylase_ACP-bd"/>
</dbReference>
<keyword evidence="5" id="KW-0012">Acyltransferase</keyword>
<dbReference type="InterPro" id="IPR032088">
    <property type="entry name" value="SAT"/>
</dbReference>
<keyword evidence="4" id="KW-0511">Multifunctional enzyme</keyword>
<dbReference type="Pfam" id="PF00109">
    <property type="entry name" value="ketoacyl-synt"/>
    <property type="match status" value="1"/>
</dbReference>
<dbReference type="InterPro" id="IPR014043">
    <property type="entry name" value="Acyl_transferase_dom"/>
</dbReference>
<protein>
    <recommendedName>
        <fullName evidence="13">Polyketide synthase</fullName>
    </recommendedName>
</protein>
<dbReference type="PANTHER" id="PTHR45681">
    <property type="entry name" value="POLYKETIDE SYNTHASE 44-RELATED"/>
    <property type="match status" value="1"/>
</dbReference>
<evidence type="ECO:0000256" key="6">
    <source>
        <dbReference type="PROSITE-ProRule" id="PRU01363"/>
    </source>
</evidence>
<dbReference type="Gene3D" id="3.40.50.150">
    <property type="entry name" value="Vaccinia Virus protein VP39"/>
    <property type="match status" value="1"/>
</dbReference>
<feature type="domain" description="Carrier" evidence="8">
    <location>
        <begin position="1783"/>
        <end position="1857"/>
    </location>
</feature>
<dbReference type="InterPro" id="IPR020841">
    <property type="entry name" value="PKS_Beta-ketoAc_synthase_dom"/>
</dbReference>
<dbReference type="InterPro" id="IPR006162">
    <property type="entry name" value="Ppantetheine_attach_site"/>
</dbReference>
<dbReference type="Gene3D" id="3.40.47.10">
    <property type="match status" value="1"/>
</dbReference>
<dbReference type="PANTHER" id="PTHR45681:SF6">
    <property type="entry name" value="POLYKETIDE SYNTHASE 37"/>
    <property type="match status" value="1"/>
</dbReference>
<organism evidence="11 12">
    <name type="scientific">Zasmidium cellare</name>
    <name type="common">Wine cellar mold</name>
    <name type="synonym">Racodium cellare</name>
    <dbReference type="NCBI Taxonomy" id="395010"/>
    <lineage>
        <taxon>Eukaryota</taxon>
        <taxon>Fungi</taxon>
        <taxon>Dikarya</taxon>
        <taxon>Ascomycota</taxon>
        <taxon>Pezizomycotina</taxon>
        <taxon>Dothideomycetes</taxon>
        <taxon>Dothideomycetidae</taxon>
        <taxon>Mycosphaerellales</taxon>
        <taxon>Mycosphaerellaceae</taxon>
        <taxon>Zasmidium</taxon>
    </lineage>
</organism>
<keyword evidence="2" id="KW-0597">Phosphoprotein</keyword>
<dbReference type="Gene3D" id="3.30.70.3290">
    <property type="match status" value="1"/>
</dbReference>
<dbReference type="InterPro" id="IPR013120">
    <property type="entry name" value="FAR_NAD-bd"/>
</dbReference>
<sequence>MLSPQAPPSPRCIALFGPQALSFSKTDFAWICTALATTPELQWIPQVVDELPSLLHDFASGNPNLEERSPRALLQAFAQVLRNNPDAAEFTEDFVLNNVCLTPLVVIGQLVQYFQLSSSGNTEQDETLGFCTGLLSAFAVASSGSPLDFARYGAVAIRLAMLVGAVVDAQESPTAAGPSSSLAIAWNSTETQQKAMKVLHNVDGVCHNERSARAQICISKSADTVQAYLSVHFDESRATITTPAETVAQLQADLRSAGIVASSVSLHGRFHWAGHGRSLKELTSFCHDNAQLQFPDASELTQPTRSNKDGKALTSGPLHIAAITSLLVEQPQWYNTLKRAALVDNEHTALLTCFGYERCVPPSLSPRLHKQITYFSDVAQESRQADTSDDDDPRVCRESDIAIIGMACKVAGANDIEEFWKVLCEGKSQHKEVPSDRVDFHTPFRQPDKTRKWYGNFIDGHDEFDHKFFKKSPRESSSTDPQQRQLLQIAYQAMEQSGYFRQSQPDTNVGCYIGLCATDYENHIACYEPTAYSAIGNLRGFIAGRVSHYFGWTGPGLTIDTACSASLVAVHQACQAIFSGECSTALAGGTHVMTNPRWWENLAGASFLSPTGACKPFDAKADGYCRGEGVAAVVLKRMSAAIADGDVIYGAIAASAVQQNQNSTPIFVPNSPSLADLFRKVTTKARLTPDQIGVVEAHGTGTSVGDPAEYASVREVLGGSNRSSPLALGSAKGTVGHLECTSGVISLIKSVLMILKESIPPQGSFTIMNPAIKATPADQILIPTSSVSWKADFRAVLINNYGASGSNASLIVKQAVLPAAHRRKETSSGSLRLENRSPRLPFWIGGMDGRSLKENTAKICQMLRTQKDIELADLCFAMMRRHNPAHNARLLLTAHSREDLESQLSAPTSIPQDRPVPSRTPQRSVIFCFGGQKTLSVGLSRHLYDSVALLRHHLKACDDICLSLGAPSIFPGIFDPSPIMDAVSLQTKLFAMQYACAKSWMDSGLQPAALVGHSFGEFAALCISGSLDLKSALRLVVNRAGVIQKSWGADSGGMMVVECDEQQAQDLVSKANEKLPPSACPASIACYNCPRNFTLAGSTESIKAVSDILSTDPDFSNVRSKQLDVTHAFHSGLVEPLKGKLARSGSGIDFGECKIPWQRATLTPWSGPVTSQFVADHLREPVYFKHAVERLGKQYPSAVWLEAGSGSTATTLAKRTLGNPSDCHFQSVDLQCNSALDNLTDATVSLWQANVRVDFWAHHRLQTPEYKPLLLPPYQFEKTRHWLPTQRAPIVQVEVATPATKPEPATPIGLLGFMGLISGDKRKPRWRINTEQAEFSSLVEGHVVAQAAPICPSTVQVDLAIEALSKTLADLQLPQAEPCIQDVKNHAPVTVDSSRTLWIEFEGSEDAANWTFRLISSSGSSQDTTSHTTGHLVLQMEANKVLTKQFAQYERLASHARCLELLHDAKADDIVQGRQIYKMFAEIVDYGPQYQGLQKLVGQRSESAGLVVKTYNAATWLDAHLSDAFCQVAGMWVNCMTERSSTDMYIAGGVDFWMRRPNVRFDDHAPSSFHVLARHQRPSESEYVSDVFVFDGDTGVLVEVVLGIQYRRVKKSSIQNFLLKGTPQHAQRPRGAVNGVQVPSSTEPEPRGPMGSAAVATAPAKKQEPAARPNFDPAKVKTILADLVGVEPDSITDGHNLADLGIDSLMGMEMVRELETGLSCTLDAAEMAHVTDLPGLIACVNAAFPPEHTASSTSGPAAVGQHDAVSEPYTPDSDMLTPVNLTTPAVKDVRLYLADFLGLADDEVTLEHKLIDLGVDSLLSLELKADMQSSLGLHIDEHSSFDELTVGDLNAMLYGTTTSRGPHGEVAQNGSYFTGQQQNLDPPKKGAIEEIQPIPVPSAYRQLPRFLIQEAFQWAKESTDVRIAEFGCADLVRSVLPEMDRFCIALILEAFDELGCHVKSAQAGQYIPYIDCRPEHKDLLRHLYGLLQSEAGLVEVGEQNIRRTSTPAPGESSEQILHRLLEDYPAYQHAIHLTHYAGSHLGEILTGKTDGIKVIFSSEKGRRLVSSLYGDFPYNRLFYKQIEAFLSRLSLLSASQEPLKILEMGAGTAGTTKWLLPMLAQLSIPVEYTFTDLAPSFVMAARKKFGAMYPFVKFRAHDIGKEPDADLIGSQHIVVATNAVHATPDVVASATQIRKALRPDGLLLMVEMTKPMHWVDLIFGLFEGWWVFNDGRTHAIASETFWRTSLQKAGFNHVDWTDGQRPENEYQRLIIATVAGPAKETPRPSTPQAQHSEPTHQQRLAVVEQYVDKMTADFPEPALGSPGSSRGLPETCVLVTGASGSLGSFLSASLAEIDTVKSITCLNRVRKGDAQQRQHESFNSKGITLPLKDLAKIGAYEADMTQPRLGLPEHIYTRLVTSVTHIVHNAWHMSGKAPVQAFEPQFAIMSNVTRLASDIASYRGSSFKPSFIFVSSIAVTGHYPLCTGNASVPEERMSIEAVLPNGYGDAKYACELMLDSTLHRHPDRFRTASVRLGQVAGSARTGYWNPMEHVPMLFKSCRSVNALPRLRGRLSWTPVEDVAGTITDLLFVDQPRPIYHIENPVGQSWQATLPVLARALSIPPANIIPFEDWIARVRQSPAAGPGGNPVKVLIDFIENDFVRMSCGGLVLDTALARESSATLRSVGPVSDEVVERYARRWCE</sequence>
<dbReference type="InterPro" id="IPR014031">
    <property type="entry name" value="Ketoacyl_synth_C"/>
</dbReference>
<evidence type="ECO:0000313" key="11">
    <source>
        <dbReference type="EMBL" id="KAK4498653.1"/>
    </source>
</evidence>
<dbReference type="InterPro" id="IPR001227">
    <property type="entry name" value="Ac_transferase_dom_sf"/>
</dbReference>
<gene>
    <name evidence="11" type="ORF">PRZ48_009163</name>
</gene>